<dbReference type="InterPro" id="IPR000835">
    <property type="entry name" value="HTH_MarR-typ"/>
</dbReference>
<proteinExistence type="predicted"/>
<evidence type="ECO:0000259" key="4">
    <source>
        <dbReference type="PROSITE" id="PS50995"/>
    </source>
</evidence>
<reference evidence="5 6" key="1">
    <citation type="submission" date="2018-03" db="EMBL/GenBank/DDBJ databases">
        <title>Alkalicoccus saliphilus sp. nov., isolated from a mineral pool.</title>
        <authorList>
            <person name="Zhao B."/>
        </authorList>
    </citation>
    <scope>NUCLEOTIDE SEQUENCE [LARGE SCALE GENOMIC DNA]</scope>
    <source>
        <strain evidence="5 6">6AG</strain>
    </source>
</reference>
<dbReference type="PROSITE" id="PS50995">
    <property type="entry name" value="HTH_MARR_2"/>
    <property type="match status" value="1"/>
</dbReference>
<dbReference type="Pfam" id="PF01047">
    <property type="entry name" value="MarR"/>
    <property type="match status" value="1"/>
</dbReference>
<name>A0A2T4U3B2_9BACI</name>
<sequence length="154" mass="17759">MGCVMDNNQIKHEVEQHIVDFMITLQHEFGSSVDDGLSPNQQLVLYLIGTKKVTRVKELAWCMNVSASAVSQMLAKLDQRKLTERCVDEENRRNTVLRLLSEGEMLLGKMEEQRHKIMDRYLSELPEKELKVVHDVFSNLQRQAEANSREGETT</sequence>
<evidence type="ECO:0000313" key="6">
    <source>
        <dbReference type="Proteomes" id="UP000240509"/>
    </source>
</evidence>
<keyword evidence="3" id="KW-0804">Transcription</keyword>
<dbReference type="SUPFAM" id="SSF46785">
    <property type="entry name" value="Winged helix' DNA-binding domain"/>
    <property type="match status" value="1"/>
</dbReference>
<comment type="caution">
    <text evidence="5">The sequence shown here is derived from an EMBL/GenBank/DDBJ whole genome shotgun (WGS) entry which is preliminary data.</text>
</comment>
<keyword evidence="6" id="KW-1185">Reference proteome</keyword>
<dbReference type="Proteomes" id="UP000240509">
    <property type="component" value="Unassembled WGS sequence"/>
</dbReference>
<dbReference type="EMBL" id="PZJJ01000030">
    <property type="protein sequence ID" value="PTL37888.1"/>
    <property type="molecule type" value="Genomic_DNA"/>
</dbReference>
<keyword evidence="1" id="KW-0805">Transcription regulation</keyword>
<organism evidence="5 6">
    <name type="scientific">Alkalicoccus saliphilus</name>
    <dbReference type="NCBI Taxonomy" id="200989"/>
    <lineage>
        <taxon>Bacteria</taxon>
        <taxon>Bacillati</taxon>
        <taxon>Bacillota</taxon>
        <taxon>Bacilli</taxon>
        <taxon>Bacillales</taxon>
        <taxon>Bacillaceae</taxon>
        <taxon>Alkalicoccus</taxon>
    </lineage>
</organism>
<dbReference type="GO" id="GO:0003700">
    <property type="term" value="F:DNA-binding transcription factor activity"/>
    <property type="evidence" value="ECO:0007669"/>
    <property type="project" value="InterPro"/>
</dbReference>
<evidence type="ECO:0000256" key="3">
    <source>
        <dbReference type="ARBA" id="ARBA00023163"/>
    </source>
</evidence>
<protein>
    <recommendedName>
        <fullName evidence="4">HTH marR-type domain-containing protein</fullName>
    </recommendedName>
</protein>
<dbReference type="GO" id="GO:0003677">
    <property type="term" value="F:DNA binding"/>
    <property type="evidence" value="ECO:0007669"/>
    <property type="project" value="UniProtKB-KW"/>
</dbReference>
<dbReference type="Gene3D" id="1.10.10.10">
    <property type="entry name" value="Winged helix-like DNA-binding domain superfamily/Winged helix DNA-binding domain"/>
    <property type="match status" value="1"/>
</dbReference>
<keyword evidence="2" id="KW-0238">DNA-binding</keyword>
<dbReference type="AlphaFoldDB" id="A0A2T4U3B2"/>
<dbReference type="InterPro" id="IPR036390">
    <property type="entry name" value="WH_DNA-bd_sf"/>
</dbReference>
<dbReference type="PANTHER" id="PTHR42756:SF1">
    <property type="entry name" value="TRANSCRIPTIONAL REPRESSOR OF EMRAB OPERON"/>
    <property type="match status" value="1"/>
</dbReference>
<feature type="domain" description="HTH marR-type" evidence="4">
    <location>
        <begin position="1"/>
        <end position="142"/>
    </location>
</feature>
<gene>
    <name evidence="5" type="ORF">C6Y45_14190</name>
</gene>
<dbReference type="SMART" id="SM00347">
    <property type="entry name" value="HTH_MARR"/>
    <property type="match status" value="1"/>
</dbReference>
<dbReference type="InterPro" id="IPR036388">
    <property type="entry name" value="WH-like_DNA-bd_sf"/>
</dbReference>
<evidence type="ECO:0000256" key="1">
    <source>
        <dbReference type="ARBA" id="ARBA00023015"/>
    </source>
</evidence>
<evidence type="ECO:0000256" key="2">
    <source>
        <dbReference type="ARBA" id="ARBA00023125"/>
    </source>
</evidence>
<accession>A0A2T4U3B2</accession>
<evidence type="ECO:0000313" key="5">
    <source>
        <dbReference type="EMBL" id="PTL37888.1"/>
    </source>
</evidence>
<dbReference type="PANTHER" id="PTHR42756">
    <property type="entry name" value="TRANSCRIPTIONAL REGULATOR, MARR"/>
    <property type="match status" value="1"/>
</dbReference>